<evidence type="ECO:0000313" key="3">
    <source>
        <dbReference type="Proteomes" id="UP000002709"/>
    </source>
</evidence>
<evidence type="ECO:0000259" key="1">
    <source>
        <dbReference type="Pfam" id="PF01636"/>
    </source>
</evidence>
<gene>
    <name evidence="2" type="ordered locus">Plut_2006</name>
</gene>
<proteinExistence type="predicted"/>
<keyword evidence="3" id="KW-1185">Reference proteome</keyword>
<dbReference type="EMBL" id="CP000096">
    <property type="protein sequence ID" value="ABB24848.1"/>
    <property type="molecule type" value="Genomic_DNA"/>
</dbReference>
<evidence type="ECO:0000313" key="2">
    <source>
        <dbReference type="EMBL" id="ABB24848.1"/>
    </source>
</evidence>
<dbReference type="HOGENOM" id="CLU_021467_1_0_10"/>
<dbReference type="InterPro" id="IPR002575">
    <property type="entry name" value="Aminoglycoside_PTrfase"/>
</dbReference>
<dbReference type="AlphaFoldDB" id="Q3B1D3"/>
<name>Q3B1D3_CHLL3</name>
<dbReference type="Gene3D" id="3.30.200.20">
    <property type="entry name" value="Phosphorylase Kinase, domain 1"/>
    <property type="match status" value="1"/>
</dbReference>
<protein>
    <recommendedName>
        <fullName evidence="1">Aminoglycoside phosphotransferase domain-containing protein</fullName>
    </recommendedName>
</protein>
<dbReference type="KEGG" id="plt:Plut_2006"/>
<dbReference type="Pfam" id="PF01636">
    <property type="entry name" value="APH"/>
    <property type="match status" value="1"/>
</dbReference>
<dbReference type="OrthoDB" id="9784461at2"/>
<sequence>MIEDRIRNMLGRDERSEAAITRIQGDASSRQYFRAATPNRTLIACYDPLFEGRDAAGYPFLVMHRLFSAHAVPVPEIVSADSTSGLIMQEDCGNLQLQDALAAASPETAALLYQDAVELMIRIQRIPRSTEPVPFSLSFDMEKLMFEFDFFIEHAILGYFGDWFSEGDALALRMEFEAIARLLVRPEQFVLNHRDYHSRNILIHRGRPVVIDFQDARMGLSQYDAASLLRDSYSRLPDKLVLDLQRLHHEGLASAGIHREGFDGYLRMFDIMAFQRNIKALGTFAFQMKQPGKASFEASIPPTLAYLPRYIERHRELQGAGRILQRVLEGEGR</sequence>
<accession>Q3B1D3</accession>
<feature type="domain" description="Aminoglycoside phosphotransferase" evidence="1">
    <location>
        <begin position="20"/>
        <end position="253"/>
    </location>
</feature>
<dbReference type="SUPFAM" id="SSF56112">
    <property type="entry name" value="Protein kinase-like (PK-like)"/>
    <property type="match status" value="1"/>
</dbReference>
<reference evidence="3" key="1">
    <citation type="submission" date="2005-08" db="EMBL/GenBank/DDBJ databases">
        <title>Complete sequence of Pelodictyon luteolum DSM 273.</title>
        <authorList>
            <consortium name="US DOE Joint Genome Institute"/>
            <person name="Copeland A."/>
            <person name="Lucas S."/>
            <person name="Lapidus A."/>
            <person name="Barry K."/>
            <person name="Detter J.C."/>
            <person name="Glavina T."/>
            <person name="Hammon N."/>
            <person name="Israni S."/>
            <person name="Pitluck S."/>
            <person name="Bryant D."/>
            <person name="Schmutz J."/>
            <person name="Larimer F."/>
            <person name="Land M."/>
            <person name="Kyrpides N."/>
            <person name="Ivanova N."/>
            <person name="Richardson P."/>
        </authorList>
    </citation>
    <scope>NUCLEOTIDE SEQUENCE [LARGE SCALE GENOMIC DNA]</scope>
    <source>
        <strain evidence="3">DSM 273 / BCRC 81028 / 2530</strain>
    </source>
</reference>
<dbReference type="Proteomes" id="UP000002709">
    <property type="component" value="Chromosome"/>
</dbReference>
<dbReference type="InterPro" id="IPR011009">
    <property type="entry name" value="Kinase-like_dom_sf"/>
</dbReference>
<dbReference type="RefSeq" id="WP_011358718.1">
    <property type="nucleotide sequence ID" value="NC_007512.1"/>
</dbReference>
<dbReference type="Gene3D" id="3.90.1200.10">
    <property type="match status" value="1"/>
</dbReference>
<dbReference type="eggNOG" id="COG3178">
    <property type="taxonomic scope" value="Bacteria"/>
</dbReference>
<dbReference type="STRING" id="319225.Plut_2006"/>
<organism evidence="2 3">
    <name type="scientific">Chlorobium luteolum (strain DSM 273 / BCRC 81028 / 2530)</name>
    <name type="common">Pelodictyon luteolum</name>
    <dbReference type="NCBI Taxonomy" id="319225"/>
    <lineage>
        <taxon>Bacteria</taxon>
        <taxon>Pseudomonadati</taxon>
        <taxon>Chlorobiota</taxon>
        <taxon>Chlorobiia</taxon>
        <taxon>Chlorobiales</taxon>
        <taxon>Chlorobiaceae</taxon>
        <taxon>Chlorobium/Pelodictyon group</taxon>
        <taxon>Pelodictyon</taxon>
    </lineage>
</organism>